<comment type="similarity">
    <text evidence="2">Belongs to the MgtC/SapB family.</text>
</comment>
<dbReference type="GO" id="GO:0005886">
    <property type="term" value="C:plasma membrane"/>
    <property type="evidence" value="ECO:0007669"/>
    <property type="project" value="UniProtKB-SubCell"/>
</dbReference>
<keyword evidence="4 7" id="KW-0812">Transmembrane</keyword>
<feature type="transmembrane region" description="Helical" evidence="7">
    <location>
        <begin position="13"/>
        <end position="30"/>
    </location>
</feature>
<evidence type="ECO:0000256" key="1">
    <source>
        <dbReference type="ARBA" id="ARBA00004651"/>
    </source>
</evidence>
<sequence>MIEEIFDPQFTESIVKILIALALSGVIGFEREINKHFAGFRTHILVGVSACLMMLLSINGFEYFIEKYDNVRFDPARIPSYVISGIGFLGAGTIMVNRGTIRGLTTAASIWAVAGLGLIVGIGMYKEAVFTTIIILISLIVLNKFEIILHRKEHQISFEVRISNQQEPSAFMEKIQSFSIDIKEVNISQEDENTTKIKMFINAKHRKNKDNLYVWLMQQKEVERIMIKFHGE</sequence>
<keyword evidence="6 7" id="KW-0472">Membrane</keyword>
<organism evidence="9 10">
    <name type="scientific">Gracilibacillus halotolerans</name>
    <dbReference type="NCBI Taxonomy" id="74386"/>
    <lineage>
        <taxon>Bacteria</taxon>
        <taxon>Bacillati</taxon>
        <taxon>Bacillota</taxon>
        <taxon>Bacilli</taxon>
        <taxon>Bacillales</taxon>
        <taxon>Bacillaceae</taxon>
        <taxon>Gracilibacillus</taxon>
    </lineage>
</organism>
<keyword evidence="5 7" id="KW-1133">Transmembrane helix</keyword>
<keyword evidence="10" id="KW-1185">Reference proteome</keyword>
<dbReference type="RefSeq" id="WP_184246968.1">
    <property type="nucleotide sequence ID" value="NZ_BAAACU010000042.1"/>
</dbReference>
<dbReference type="InterPro" id="IPR049177">
    <property type="entry name" value="MgtC_SapB_SrpB_YhiD_N"/>
</dbReference>
<gene>
    <name evidence="9" type="ORF">GGQ92_001660</name>
</gene>
<accession>A0A841RJK5</accession>
<evidence type="ECO:0000256" key="4">
    <source>
        <dbReference type="ARBA" id="ARBA00022692"/>
    </source>
</evidence>
<dbReference type="PRINTS" id="PR01837">
    <property type="entry name" value="MGTCSAPBPROT"/>
</dbReference>
<evidence type="ECO:0000256" key="6">
    <source>
        <dbReference type="ARBA" id="ARBA00023136"/>
    </source>
</evidence>
<feature type="transmembrane region" description="Helical" evidence="7">
    <location>
        <begin position="78"/>
        <end position="96"/>
    </location>
</feature>
<dbReference type="Pfam" id="PF02308">
    <property type="entry name" value="MgtC"/>
    <property type="match status" value="1"/>
</dbReference>
<dbReference type="PANTHER" id="PTHR33778:SF1">
    <property type="entry name" value="MAGNESIUM TRANSPORTER YHID-RELATED"/>
    <property type="match status" value="1"/>
</dbReference>
<dbReference type="AlphaFoldDB" id="A0A841RJK5"/>
<evidence type="ECO:0000259" key="8">
    <source>
        <dbReference type="Pfam" id="PF02308"/>
    </source>
</evidence>
<dbReference type="InterPro" id="IPR003416">
    <property type="entry name" value="MgtC/SapB/SrpB/YhiD_fam"/>
</dbReference>
<dbReference type="EMBL" id="JACHON010000006">
    <property type="protein sequence ID" value="MBB6512871.1"/>
    <property type="molecule type" value="Genomic_DNA"/>
</dbReference>
<feature type="transmembrane region" description="Helical" evidence="7">
    <location>
        <begin position="103"/>
        <end position="122"/>
    </location>
</feature>
<evidence type="ECO:0000256" key="5">
    <source>
        <dbReference type="ARBA" id="ARBA00022989"/>
    </source>
</evidence>
<dbReference type="Proteomes" id="UP000572212">
    <property type="component" value="Unassembled WGS sequence"/>
</dbReference>
<evidence type="ECO:0000256" key="7">
    <source>
        <dbReference type="SAM" id="Phobius"/>
    </source>
</evidence>
<feature type="transmembrane region" description="Helical" evidence="7">
    <location>
        <begin position="42"/>
        <end position="58"/>
    </location>
</feature>
<dbReference type="PANTHER" id="PTHR33778">
    <property type="entry name" value="PROTEIN MGTC"/>
    <property type="match status" value="1"/>
</dbReference>
<evidence type="ECO:0000256" key="3">
    <source>
        <dbReference type="ARBA" id="ARBA00022475"/>
    </source>
</evidence>
<reference evidence="9 10" key="1">
    <citation type="submission" date="2020-08" db="EMBL/GenBank/DDBJ databases">
        <title>Genomic Encyclopedia of Type Strains, Phase IV (KMG-IV): sequencing the most valuable type-strain genomes for metagenomic binning, comparative biology and taxonomic classification.</title>
        <authorList>
            <person name="Goeker M."/>
        </authorList>
    </citation>
    <scope>NUCLEOTIDE SEQUENCE [LARGE SCALE GENOMIC DNA]</scope>
    <source>
        <strain evidence="9 10">DSM 11805</strain>
    </source>
</reference>
<feature type="transmembrane region" description="Helical" evidence="7">
    <location>
        <begin position="128"/>
        <end position="145"/>
    </location>
</feature>
<comment type="caution">
    <text evidence="9">The sequence shown here is derived from an EMBL/GenBank/DDBJ whole genome shotgun (WGS) entry which is preliminary data.</text>
</comment>
<comment type="subcellular location">
    <subcellularLocation>
        <location evidence="1">Cell membrane</location>
        <topology evidence="1">Multi-pass membrane protein</topology>
    </subcellularLocation>
</comment>
<feature type="domain" description="MgtC/SapB/SrpB/YhiD N-terminal" evidence="8">
    <location>
        <begin position="17"/>
        <end position="146"/>
    </location>
</feature>
<evidence type="ECO:0000313" key="9">
    <source>
        <dbReference type="EMBL" id="MBB6512871.1"/>
    </source>
</evidence>
<keyword evidence="3" id="KW-1003">Cell membrane</keyword>
<evidence type="ECO:0000256" key="2">
    <source>
        <dbReference type="ARBA" id="ARBA00009298"/>
    </source>
</evidence>
<protein>
    <submittedName>
        <fullName evidence="9">Putative Mg2+ transporter-C (MgtC) family protein</fullName>
    </submittedName>
</protein>
<evidence type="ECO:0000313" key="10">
    <source>
        <dbReference type="Proteomes" id="UP000572212"/>
    </source>
</evidence>
<name>A0A841RJK5_9BACI</name>
<proteinExistence type="inferred from homology"/>